<protein>
    <submittedName>
        <fullName evidence="2">SurA N-terminal domain-containing protein</fullName>
    </submittedName>
</protein>
<dbReference type="Proteomes" id="UP001206128">
    <property type="component" value="Unassembled WGS sequence"/>
</dbReference>
<proteinExistence type="predicted"/>
<evidence type="ECO:0000313" key="3">
    <source>
        <dbReference type="Proteomes" id="UP001206128"/>
    </source>
</evidence>
<keyword evidence="3" id="KW-1185">Reference proteome</keyword>
<dbReference type="InterPro" id="IPR027304">
    <property type="entry name" value="Trigger_fact/SurA_dom_sf"/>
</dbReference>
<reference evidence="2" key="1">
    <citation type="submission" date="2022-06" db="EMBL/GenBank/DDBJ databases">
        <title>Genomic Encyclopedia of Archaeal and Bacterial Type Strains, Phase II (KMG-II): from individual species to whole genera.</title>
        <authorList>
            <person name="Goeker M."/>
        </authorList>
    </citation>
    <scope>NUCLEOTIDE SEQUENCE</scope>
    <source>
        <strain evidence="2">DSM 43935</strain>
    </source>
</reference>
<dbReference type="SUPFAM" id="SSF109998">
    <property type="entry name" value="Triger factor/SurA peptide-binding domain-like"/>
    <property type="match status" value="1"/>
</dbReference>
<sequence length="311" mass="33504">MTRRRGALGALGVTAALLLAGCGSGPSQPGAAAIVGDVAIPLELVQQRLDNYLAREPEQGQQLQQQNKLGQVAEQILSYRVRHELVAVAAQRDGVKVDEQQLNELIAAGGGAEAMIQSQNSFLDAQAFRDEQATDQLLLTELGRRYADRLTVTYDYTIANGPEEAKAKADRIAADPEHAADVFEADRRQNVPSATDVTMTAAQDQQFLGSPIYGVRAGSVVAFQAGQDSGAWVVAHVRSREITAGTGASGDQLNSNVLYWLGLRAVQPIADELGVRVNPRYGVWDEVFLQTAPSKDEKYGYLTRVREKSGA</sequence>
<feature type="signal peptide" evidence="1">
    <location>
        <begin position="1"/>
        <end position="20"/>
    </location>
</feature>
<dbReference type="InterPro" id="IPR006311">
    <property type="entry name" value="TAT_signal"/>
</dbReference>
<name>A0AAE3GJU4_9PSEU</name>
<evidence type="ECO:0000256" key="1">
    <source>
        <dbReference type="SAM" id="SignalP"/>
    </source>
</evidence>
<organism evidence="2 3">
    <name type="scientific">Goodfellowiella coeruleoviolacea</name>
    <dbReference type="NCBI Taxonomy" id="334858"/>
    <lineage>
        <taxon>Bacteria</taxon>
        <taxon>Bacillati</taxon>
        <taxon>Actinomycetota</taxon>
        <taxon>Actinomycetes</taxon>
        <taxon>Pseudonocardiales</taxon>
        <taxon>Pseudonocardiaceae</taxon>
        <taxon>Goodfellowiella</taxon>
    </lineage>
</organism>
<dbReference type="Gene3D" id="1.10.4030.10">
    <property type="entry name" value="Porin chaperone SurA, peptide-binding domain"/>
    <property type="match status" value="1"/>
</dbReference>
<keyword evidence="1" id="KW-0732">Signal</keyword>
<dbReference type="Pfam" id="PF13623">
    <property type="entry name" value="SurA_N_2"/>
    <property type="match status" value="1"/>
</dbReference>
<comment type="caution">
    <text evidence="2">The sequence shown here is derived from an EMBL/GenBank/DDBJ whole genome shotgun (WGS) entry which is preliminary data.</text>
</comment>
<dbReference type="EMBL" id="JAMTCK010000015">
    <property type="protein sequence ID" value="MCP2168765.1"/>
    <property type="molecule type" value="Genomic_DNA"/>
</dbReference>
<dbReference type="PROSITE" id="PS51318">
    <property type="entry name" value="TAT"/>
    <property type="match status" value="1"/>
</dbReference>
<dbReference type="AlphaFoldDB" id="A0AAE3GJU4"/>
<accession>A0AAE3GJU4</accession>
<evidence type="ECO:0000313" key="2">
    <source>
        <dbReference type="EMBL" id="MCP2168765.1"/>
    </source>
</evidence>
<gene>
    <name evidence="2" type="ORF">LX83_005643</name>
</gene>
<dbReference type="PROSITE" id="PS51257">
    <property type="entry name" value="PROKAR_LIPOPROTEIN"/>
    <property type="match status" value="1"/>
</dbReference>
<feature type="chain" id="PRO_5042018016" evidence="1">
    <location>
        <begin position="21"/>
        <end position="311"/>
    </location>
</feature>
<dbReference type="RefSeq" id="WP_253776884.1">
    <property type="nucleotide sequence ID" value="NZ_JAMTCK010000015.1"/>
</dbReference>